<dbReference type="PANTHER" id="PTHR32507">
    <property type="entry name" value="NA(+)/H(+) ANTIPORTER 1"/>
    <property type="match status" value="1"/>
</dbReference>
<evidence type="ECO:0000259" key="9">
    <source>
        <dbReference type="Pfam" id="PF00999"/>
    </source>
</evidence>
<evidence type="ECO:0000256" key="3">
    <source>
        <dbReference type="ARBA" id="ARBA00022449"/>
    </source>
</evidence>
<gene>
    <name evidence="10" type="ORF">NCTC1935_02186</name>
</gene>
<sequence>MNQVLTVVASVLALWAVVAGRLERWRITAPIIMVVAGAAMGITTKGSLGETLNTEVALKAAEIILAILLFSDAAEVRGGLLGRERWSALRLLFVALPLSIGLAMLLGGWLLPGLAWSVLLVIACAVVPIDFAPATAVVRDARFPQRLRTLLNVESGYNDGIVSPIFLGALVLAGGTKHGTSVAAALQAALPATIKAVLVGLAVGVVLALLTNAGDRQDLMTEQSKRVAVVAAPILAFALSAGMHGNGFVAAFVCGIVYRSMRDEAALRRELELLDDLGFLLTVAMWFVFGSVAVLVVTYDLNWRLIAFGAAVLTVVRVGPVLLSMLDSDFSWRDRLLVGWLGPRGTASIVFGLMAFNVLDGRAAETTLSVMVIVVLGSVIFHGAGSAVATGVSRLR</sequence>
<feature type="transmembrane region" description="Helical" evidence="8">
    <location>
        <begin position="196"/>
        <end position="214"/>
    </location>
</feature>
<evidence type="ECO:0000256" key="5">
    <source>
        <dbReference type="ARBA" id="ARBA00022989"/>
    </source>
</evidence>
<keyword evidence="2" id="KW-0813">Transport</keyword>
<dbReference type="RefSeq" id="WP_137353086.1">
    <property type="nucleotide sequence ID" value="NZ_CAACYE020000001.1"/>
</dbReference>
<keyword evidence="5 8" id="KW-1133">Transmembrane helix</keyword>
<feature type="domain" description="Cation/H+ exchanger transmembrane" evidence="9">
    <location>
        <begin position="15"/>
        <end position="384"/>
    </location>
</feature>
<dbReference type="Pfam" id="PF00999">
    <property type="entry name" value="Na_H_Exchanger"/>
    <property type="match status" value="1"/>
</dbReference>
<feature type="transmembrane region" description="Helical" evidence="8">
    <location>
        <begin position="88"/>
        <end position="110"/>
    </location>
</feature>
<comment type="subcellular location">
    <subcellularLocation>
        <location evidence="1">Cell membrane</location>
        <topology evidence="1">Multi-pass membrane protein</topology>
    </subcellularLocation>
</comment>
<keyword evidence="4 8" id="KW-0812">Transmembrane</keyword>
<feature type="transmembrane region" description="Helical" evidence="8">
    <location>
        <begin position="368"/>
        <end position="392"/>
    </location>
</feature>
<protein>
    <submittedName>
        <fullName evidence="10">Potassium/proton antiporter</fullName>
    </submittedName>
</protein>
<accession>A0A449GF14</accession>
<organism evidence="10">
    <name type="scientific">Nocardia farcinica</name>
    <dbReference type="NCBI Taxonomy" id="37329"/>
    <lineage>
        <taxon>Bacteria</taxon>
        <taxon>Bacillati</taxon>
        <taxon>Actinomycetota</taxon>
        <taxon>Actinomycetes</taxon>
        <taxon>Mycobacteriales</taxon>
        <taxon>Nocardiaceae</taxon>
        <taxon>Nocardia</taxon>
    </lineage>
</organism>
<dbReference type="PANTHER" id="PTHR32507:SF8">
    <property type="entry name" value="CNH1P"/>
    <property type="match status" value="1"/>
</dbReference>
<evidence type="ECO:0000256" key="2">
    <source>
        <dbReference type="ARBA" id="ARBA00022448"/>
    </source>
</evidence>
<proteinExistence type="predicted"/>
<keyword evidence="6" id="KW-0406">Ion transport</keyword>
<evidence type="ECO:0000256" key="6">
    <source>
        <dbReference type="ARBA" id="ARBA00023065"/>
    </source>
</evidence>
<feature type="transmembrane region" description="Helical" evidence="8">
    <location>
        <begin position="279"/>
        <end position="299"/>
    </location>
</feature>
<dbReference type="GO" id="GO:0005886">
    <property type="term" value="C:plasma membrane"/>
    <property type="evidence" value="ECO:0007669"/>
    <property type="project" value="UniProtKB-SubCell"/>
</dbReference>
<evidence type="ECO:0000256" key="1">
    <source>
        <dbReference type="ARBA" id="ARBA00004651"/>
    </source>
</evidence>
<reference evidence="10" key="1">
    <citation type="submission" date="2019-02" db="EMBL/GenBank/DDBJ databases">
        <authorList>
            <consortium name="Pathogen Informatics"/>
        </authorList>
    </citation>
    <scope>NUCLEOTIDE SEQUENCE</scope>
    <source>
        <strain evidence="10">3012STDY6733949</strain>
    </source>
</reference>
<feature type="transmembrane region" description="Helical" evidence="8">
    <location>
        <begin position="234"/>
        <end position="258"/>
    </location>
</feature>
<feature type="transmembrane region" description="Helical" evidence="8">
    <location>
        <begin position="305"/>
        <end position="325"/>
    </location>
</feature>
<evidence type="ECO:0000256" key="8">
    <source>
        <dbReference type="SAM" id="Phobius"/>
    </source>
</evidence>
<keyword evidence="3" id="KW-0050">Antiport</keyword>
<keyword evidence="7 8" id="KW-0472">Membrane</keyword>
<feature type="transmembrane region" description="Helical" evidence="8">
    <location>
        <begin position="116"/>
        <end position="138"/>
    </location>
</feature>
<evidence type="ECO:0000313" key="10">
    <source>
        <dbReference type="EMBL" id="VFA84357.1"/>
    </source>
</evidence>
<dbReference type="AlphaFoldDB" id="A0A449GF14"/>
<dbReference type="GO" id="GO:0015297">
    <property type="term" value="F:antiporter activity"/>
    <property type="evidence" value="ECO:0007669"/>
    <property type="project" value="UniProtKB-KW"/>
</dbReference>
<evidence type="ECO:0000256" key="4">
    <source>
        <dbReference type="ARBA" id="ARBA00022692"/>
    </source>
</evidence>
<dbReference type="GO" id="GO:1902600">
    <property type="term" value="P:proton transmembrane transport"/>
    <property type="evidence" value="ECO:0007669"/>
    <property type="project" value="InterPro"/>
</dbReference>
<dbReference type="InterPro" id="IPR006153">
    <property type="entry name" value="Cation/H_exchanger_TM"/>
</dbReference>
<name>A0A449GF14_NOCFR</name>
<evidence type="ECO:0000256" key="7">
    <source>
        <dbReference type="ARBA" id="ARBA00023136"/>
    </source>
</evidence>
<feature type="transmembrane region" description="Helical" evidence="8">
    <location>
        <begin position="337"/>
        <end position="356"/>
    </location>
</feature>
<dbReference type="EMBL" id="CAACYE010000005">
    <property type="protein sequence ID" value="VFA84357.1"/>
    <property type="molecule type" value="Genomic_DNA"/>
</dbReference>